<dbReference type="Gene3D" id="3.40.1350.10">
    <property type="match status" value="1"/>
</dbReference>
<dbReference type="GO" id="GO:0003676">
    <property type="term" value="F:nucleic acid binding"/>
    <property type="evidence" value="ECO:0007669"/>
    <property type="project" value="InterPro"/>
</dbReference>
<dbReference type="GO" id="GO:0000214">
    <property type="term" value="C:tRNA-intron endonuclease complex"/>
    <property type="evidence" value="ECO:0007669"/>
    <property type="project" value="InterPro"/>
</dbReference>
<dbReference type="AlphaFoldDB" id="A0A4S8Y149"/>
<comment type="caution">
    <text evidence="5">The sequence shown here is derived from an EMBL/GenBank/DDBJ whole genome shotgun (WGS) entry which is preliminary data.</text>
</comment>
<protein>
    <recommendedName>
        <fullName evidence="3">tRNA-splicing endonuclease subunit Sen15 domain-containing protein</fullName>
    </recommendedName>
</protein>
<evidence type="ECO:0000313" key="8">
    <source>
        <dbReference type="Proteomes" id="UP000309076"/>
    </source>
</evidence>
<comment type="similarity">
    <text evidence="1">Belongs to the SEN15 family.</text>
</comment>
<gene>
    <name evidence="6" type="ORF">D6C90_06667</name>
    <name evidence="5" type="ORF">D6D15_03522</name>
    <name evidence="4" type="ORF">D6D21_04463</name>
</gene>
<evidence type="ECO:0000256" key="2">
    <source>
        <dbReference type="ARBA" id="ARBA00022694"/>
    </source>
</evidence>
<dbReference type="GO" id="GO:0000379">
    <property type="term" value="P:tRNA-type intron splice site recognition and cleavage"/>
    <property type="evidence" value="ECO:0007669"/>
    <property type="project" value="InterPro"/>
</dbReference>
<reference evidence="7 8" key="1">
    <citation type="submission" date="2018-10" db="EMBL/GenBank/DDBJ databases">
        <title>Fifty Aureobasidium pullulans genomes reveal a recombining polyextremotolerant generalist.</title>
        <authorList>
            <person name="Gostincar C."/>
            <person name="Turk M."/>
            <person name="Zajc J."/>
            <person name="Gunde-Cimerman N."/>
        </authorList>
    </citation>
    <scope>NUCLEOTIDE SEQUENCE [LARGE SCALE GENOMIC DNA]</scope>
    <source>
        <strain evidence="5 7">EXF-10507</strain>
        <strain evidence="4 8">EXF-10796</strain>
        <strain evidence="6 9">EXF-3844</strain>
    </source>
</reference>
<dbReference type="Proteomes" id="UP000310121">
    <property type="component" value="Unassembled WGS sequence"/>
</dbReference>
<evidence type="ECO:0000256" key="1">
    <source>
        <dbReference type="ARBA" id="ARBA00006091"/>
    </source>
</evidence>
<dbReference type="InterPro" id="IPR036167">
    <property type="entry name" value="tRNA_intron_Endo_cat-like_sf"/>
</dbReference>
<dbReference type="EMBL" id="QZAM01000071">
    <property type="protein sequence ID" value="THW45308.1"/>
    <property type="molecule type" value="Genomic_DNA"/>
</dbReference>
<keyword evidence="2" id="KW-0819">tRNA processing</keyword>
<feature type="domain" description="tRNA-splicing endonuclease subunit Sen15" evidence="3">
    <location>
        <begin position="68"/>
        <end position="214"/>
    </location>
</feature>
<sequence>MRRPQPSSSLNISLVIGIRRSHTLYTIIVMTTEANTPGEPQPSALQTLLTTSASDPNHPLHLTQLAHQIAHNLEHQHLWTNLRIHNVSPLDSSPLPRPMVTGTPPQRLYIHPDEQIALLQAQKAQGNKGLGEVKAEREWVLPSHLREKWSLRRFAEAFEKVGIMPPSSGEDDEDEEEQTNKWRTKKRVVLATVDDDSTVVYYIVHDGIVKPRQN</sequence>
<dbReference type="Proteomes" id="UP000309076">
    <property type="component" value="Unassembled WGS sequence"/>
</dbReference>
<dbReference type="PANTHER" id="PTHR28518:SF1">
    <property type="entry name" value="TRNA-SPLICING ENDONUCLEASE SUBUNIT SEN15"/>
    <property type="match status" value="1"/>
</dbReference>
<dbReference type="FunFam" id="3.40.1350.10:FF:000012">
    <property type="entry name" value="Probable tRNA-splicing endonuclease subunit sen-15"/>
    <property type="match status" value="1"/>
</dbReference>
<dbReference type="InterPro" id="IPR018593">
    <property type="entry name" value="tRNA-endonuc_su_Sen15"/>
</dbReference>
<dbReference type="Pfam" id="PF09631">
    <property type="entry name" value="Sen15"/>
    <property type="match status" value="1"/>
</dbReference>
<evidence type="ECO:0000313" key="6">
    <source>
        <dbReference type="EMBL" id="THZ37584.1"/>
    </source>
</evidence>
<evidence type="ECO:0000313" key="7">
    <source>
        <dbReference type="Proteomes" id="UP000304928"/>
    </source>
</evidence>
<dbReference type="EMBL" id="QZBN01000721">
    <property type="protein sequence ID" value="THZ37584.1"/>
    <property type="molecule type" value="Genomic_DNA"/>
</dbReference>
<dbReference type="SUPFAM" id="SSF53032">
    <property type="entry name" value="tRNA-intron endonuclease catalytic domain-like"/>
    <property type="match status" value="1"/>
</dbReference>
<dbReference type="EMBL" id="QZAR01000043">
    <property type="protein sequence ID" value="THW91930.1"/>
    <property type="molecule type" value="Genomic_DNA"/>
</dbReference>
<evidence type="ECO:0000313" key="9">
    <source>
        <dbReference type="Proteomes" id="UP000310121"/>
    </source>
</evidence>
<dbReference type="GO" id="GO:0000213">
    <property type="term" value="F:tRNA-intron lyase activity"/>
    <property type="evidence" value="ECO:0007669"/>
    <property type="project" value="TreeGrafter"/>
</dbReference>
<organism evidence="5 7">
    <name type="scientific">Aureobasidium pullulans</name>
    <name type="common">Black yeast</name>
    <name type="synonym">Pullularia pullulans</name>
    <dbReference type="NCBI Taxonomy" id="5580"/>
    <lineage>
        <taxon>Eukaryota</taxon>
        <taxon>Fungi</taxon>
        <taxon>Dikarya</taxon>
        <taxon>Ascomycota</taxon>
        <taxon>Pezizomycotina</taxon>
        <taxon>Dothideomycetes</taxon>
        <taxon>Dothideomycetidae</taxon>
        <taxon>Dothideales</taxon>
        <taxon>Saccotheciaceae</taxon>
        <taxon>Aureobasidium</taxon>
    </lineage>
</organism>
<dbReference type="PANTHER" id="PTHR28518">
    <property type="entry name" value="TRNA-SPLICING ENDONUCLEASE SUBUNIT SEN15"/>
    <property type="match status" value="1"/>
</dbReference>
<dbReference type="InterPro" id="IPR011856">
    <property type="entry name" value="tRNA_endonuc-like_dom_sf"/>
</dbReference>
<evidence type="ECO:0000313" key="4">
    <source>
        <dbReference type="EMBL" id="THW45308.1"/>
    </source>
</evidence>
<evidence type="ECO:0000313" key="5">
    <source>
        <dbReference type="EMBL" id="THW91930.1"/>
    </source>
</evidence>
<dbReference type="Proteomes" id="UP000304928">
    <property type="component" value="Unassembled WGS sequence"/>
</dbReference>
<dbReference type="InterPro" id="IPR042777">
    <property type="entry name" value="Sen15_fungi"/>
</dbReference>
<evidence type="ECO:0000259" key="3">
    <source>
        <dbReference type="Pfam" id="PF09631"/>
    </source>
</evidence>
<name>A0A4S8Y149_AURPU</name>
<proteinExistence type="inferred from homology"/>
<accession>A0A4S8Y149</accession>